<dbReference type="Gene3D" id="1.10.287.950">
    <property type="entry name" value="Methyl-accepting chemotaxis protein"/>
    <property type="match status" value="1"/>
</dbReference>
<dbReference type="PRINTS" id="PR00260">
    <property type="entry name" value="CHEMTRNSDUCR"/>
</dbReference>
<evidence type="ECO:0000313" key="9">
    <source>
        <dbReference type="Proteomes" id="UP000325122"/>
    </source>
</evidence>
<evidence type="ECO:0000313" key="8">
    <source>
        <dbReference type="EMBL" id="KAA5800977.1"/>
    </source>
</evidence>
<evidence type="ECO:0000259" key="6">
    <source>
        <dbReference type="PROSITE" id="PS50111"/>
    </source>
</evidence>
<dbReference type="Pfam" id="PF00015">
    <property type="entry name" value="MCPsignal"/>
    <property type="match status" value="1"/>
</dbReference>
<dbReference type="GO" id="GO:0007165">
    <property type="term" value="P:signal transduction"/>
    <property type="evidence" value="ECO:0007669"/>
    <property type="project" value="UniProtKB-KW"/>
</dbReference>
<evidence type="ECO:0000256" key="4">
    <source>
        <dbReference type="SAM" id="MobiDB-lite"/>
    </source>
</evidence>
<comment type="caution">
    <text evidence="8">The sequence shown here is derived from an EMBL/GenBank/DDBJ whole genome shotgun (WGS) entry which is preliminary data.</text>
</comment>
<keyword evidence="5" id="KW-1133">Transmembrane helix</keyword>
<keyword evidence="5" id="KW-0472">Membrane</keyword>
<dbReference type="InterPro" id="IPR003660">
    <property type="entry name" value="HAMP_dom"/>
</dbReference>
<gene>
    <name evidence="8" type="ORF">F1654_13020</name>
</gene>
<organism evidence="8 9">
    <name type="scientific">Alkalicaulis satelles</name>
    <dbReference type="NCBI Taxonomy" id="2609175"/>
    <lineage>
        <taxon>Bacteria</taxon>
        <taxon>Pseudomonadati</taxon>
        <taxon>Pseudomonadota</taxon>
        <taxon>Alphaproteobacteria</taxon>
        <taxon>Maricaulales</taxon>
        <taxon>Maricaulaceae</taxon>
        <taxon>Alkalicaulis</taxon>
    </lineage>
</organism>
<feature type="domain" description="HAMP" evidence="7">
    <location>
        <begin position="216"/>
        <end position="269"/>
    </location>
</feature>
<dbReference type="EMBL" id="VWOJ01000005">
    <property type="protein sequence ID" value="KAA5800977.1"/>
    <property type="molecule type" value="Genomic_DNA"/>
</dbReference>
<proteinExistence type="inferred from homology"/>
<evidence type="ECO:0000256" key="5">
    <source>
        <dbReference type="SAM" id="Phobius"/>
    </source>
</evidence>
<evidence type="ECO:0000256" key="2">
    <source>
        <dbReference type="ARBA" id="ARBA00029447"/>
    </source>
</evidence>
<dbReference type="SUPFAM" id="SSF58104">
    <property type="entry name" value="Methyl-accepting chemotaxis protein (MCP) signaling domain"/>
    <property type="match status" value="1"/>
</dbReference>
<feature type="transmembrane region" description="Helical" evidence="5">
    <location>
        <begin position="195"/>
        <end position="214"/>
    </location>
</feature>
<dbReference type="PANTHER" id="PTHR32089">
    <property type="entry name" value="METHYL-ACCEPTING CHEMOTAXIS PROTEIN MCPB"/>
    <property type="match status" value="1"/>
</dbReference>
<feature type="transmembrane region" description="Helical" evidence="5">
    <location>
        <begin position="12"/>
        <end position="35"/>
    </location>
</feature>
<dbReference type="InterPro" id="IPR004089">
    <property type="entry name" value="MCPsignal_dom"/>
</dbReference>
<reference evidence="8 9" key="1">
    <citation type="submission" date="2019-09" db="EMBL/GenBank/DDBJ databases">
        <authorList>
            <person name="Kevbrin V."/>
            <person name="Grouzdev D.S."/>
        </authorList>
    </citation>
    <scope>NUCLEOTIDE SEQUENCE [LARGE SCALE GENOMIC DNA]</scope>
    <source>
        <strain evidence="8 9">G-192</strain>
    </source>
</reference>
<keyword evidence="9" id="KW-1185">Reference proteome</keyword>
<dbReference type="RefSeq" id="WP_150023996.1">
    <property type="nucleotide sequence ID" value="NZ_VWOJ01000005.1"/>
</dbReference>
<dbReference type="GO" id="GO:0016020">
    <property type="term" value="C:membrane"/>
    <property type="evidence" value="ECO:0007669"/>
    <property type="project" value="InterPro"/>
</dbReference>
<dbReference type="AlphaFoldDB" id="A0A5M6ZB31"/>
<dbReference type="PANTHER" id="PTHR32089:SF112">
    <property type="entry name" value="LYSOZYME-LIKE PROTEIN-RELATED"/>
    <property type="match status" value="1"/>
</dbReference>
<dbReference type="GO" id="GO:0006935">
    <property type="term" value="P:chemotaxis"/>
    <property type="evidence" value="ECO:0007669"/>
    <property type="project" value="InterPro"/>
</dbReference>
<protein>
    <submittedName>
        <fullName evidence="8">HAMP domain-containing protein</fullName>
    </submittedName>
</protein>
<feature type="domain" description="Methyl-accepting transducer" evidence="6">
    <location>
        <begin position="302"/>
        <end position="545"/>
    </location>
</feature>
<feature type="compositionally biased region" description="Low complexity" evidence="4">
    <location>
        <begin position="316"/>
        <end position="339"/>
    </location>
</feature>
<name>A0A5M6ZB31_9PROT</name>
<dbReference type="SMART" id="SM00283">
    <property type="entry name" value="MA"/>
    <property type="match status" value="1"/>
</dbReference>
<evidence type="ECO:0000256" key="1">
    <source>
        <dbReference type="ARBA" id="ARBA00023224"/>
    </source>
</evidence>
<keyword evidence="5" id="KW-0812">Transmembrane</keyword>
<feature type="region of interest" description="Disordered" evidence="4">
    <location>
        <begin position="316"/>
        <end position="341"/>
    </location>
</feature>
<evidence type="ECO:0000256" key="3">
    <source>
        <dbReference type="PROSITE-ProRule" id="PRU00284"/>
    </source>
</evidence>
<dbReference type="PROSITE" id="PS50111">
    <property type="entry name" value="CHEMOTAXIS_TRANSDUC_2"/>
    <property type="match status" value="1"/>
</dbReference>
<accession>A0A5M6ZB31</accession>
<dbReference type="PROSITE" id="PS50885">
    <property type="entry name" value="HAMP"/>
    <property type="match status" value="1"/>
</dbReference>
<dbReference type="InterPro" id="IPR004090">
    <property type="entry name" value="Chemotax_Me-accpt_rcpt"/>
</dbReference>
<dbReference type="Proteomes" id="UP000325122">
    <property type="component" value="Unassembled WGS sequence"/>
</dbReference>
<dbReference type="Pfam" id="PF00672">
    <property type="entry name" value="HAMP"/>
    <property type="match status" value="1"/>
</dbReference>
<dbReference type="GO" id="GO:0004888">
    <property type="term" value="F:transmembrane signaling receptor activity"/>
    <property type="evidence" value="ECO:0007669"/>
    <property type="project" value="InterPro"/>
</dbReference>
<sequence length="565" mass="60192">MIKLSDINVQGKLGVIVAIFLLALMVVSTISYFSLGRLANQSEYIAVSGAEIRLVGEMREQAMIMSRSEYRIALEPEAMGYIRDVTSQARETFQDRYAQLRESANPQQSAALDRVGQAYRDYQRELEHTLNTAAGLNGARAADDRTIVFESARASRPFLDTLVTEIGGYVRLTNERANEAVGEAHSVAAQSRTGMIITAIAGALIGAGLALALAQMQLVRPIRRVIDNIALLNKGDFEFEVTGADRGDEIGDLNRAVVQFQQDGRERVRLLEEQEAEARRKAERAARVSNLTDDFQKNIDEAVSALAAAAEEMQATATSMSSTAEETSAETASVSSLTTQTSANVQTVASATEELSAAITEVSSQIGRGADISDSASARVRNALERMDTLAGSARAIDEVTTLIVTVTEQTKLLALNATIEAARAGEAGKGFAVVASEVKQLAEQTEKATSTVAEQIQAIQTATSAAMEAVREIEQVVGEVREISTSVASNAEEQVGATNEISRNVAEAASGTAQVASSLDSLERAAQTTASASTQVASTAEELSRRSQDLKVRISDYLAAVEAA</sequence>
<dbReference type="Gene3D" id="6.10.340.10">
    <property type="match status" value="1"/>
</dbReference>
<evidence type="ECO:0000259" key="7">
    <source>
        <dbReference type="PROSITE" id="PS50885"/>
    </source>
</evidence>
<comment type="similarity">
    <text evidence="2">Belongs to the methyl-accepting chemotaxis (MCP) protein family.</text>
</comment>
<keyword evidence="1 3" id="KW-0807">Transducer</keyword>